<proteinExistence type="predicted"/>
<dbReference type="Proteomes" id="UP000504628">
    <property type="component" value="Chromosome 7"/>
</dbReference>
<dbReference type="OrthoDB" id="9833607at2759"/>
<sequence>MPGVPCFLLLLLLLAMSAPSQAWSRPLWYQVGLDLQPWGCQPNSLEGCGTSLGCPSHWMGLGMNPIYPVAGFTLTTTMMLVISRKVLKRWRSQGSKSEHLKVTTDISGPYKHRTPISDHAILLTVLHMLDALLAQIQGHLQNLAAQQPAQIKGTPTPSG</sequence>
<dbReference type="CTD" id="440955"/>
<dbReference type="EMBL" id="JABVXQ010000007">
    <property type="protein sequence ID" value="KAF6101441.1"/>
    <property type="molecule type" value="Genomic_DNA"/>
</dbReference>
<dbReference type="InterPro" id="IPR028069">
    <property type="entry name" value="TMEM89"/>
</dbReference>
<name>A0A6J2M2P4_9CHIR</name>
<reference evidence="3 5" key="1">
    <citation type="journal article" date="2020" name="Nature">
        <title>Six reference-quality genomes reveal evolution of bat adaptations.</title>
        <authorList>
            <person name="Jebb D."/>
            <person name="Huang Z."/>
            <person name="Pippel M."/>
            <person name="Hughes G.M."/>
            <person name="Lavrichenko K."/>
            <person name="Devanna P."/>
            <person name="Winkler S."/>
            <person name="Jermiin L.S."/>
            <person name="Skirmuntt E.C."/>
            <person name="Katzourakis A."/>
            <person name="Burkitt-Gray L."/>
            <person name="Ray D.A."/>
            <person name="Sullivan K.A.M."/>
            <person name="Roscito J.G."/>
            <person name="Kirilenko B.M."/>
            <person name="Davalos L.M."/>
            <person name="Corthals A.P."/>
            <person name="Power M.L."/>
            <person name="Jones G."/>
            <person name="Ransome R.D."/>
            <person name="Dechmann D.K.N."/>
            <person name="Locatelli A.G."/>
            <person name="Puechmaille S.J."/>
            <person name="Fedrigo O."/>
            <person name="Jarvis E.D."/>
            <person name="Hiller M."/>
            <person name="Vernes S.C."/>
            <person name="Myers E.W."/>
            <person name="Teeling E.C."/>
        </authorList>
    </citation>
    <scope>NUCLEOTIDE SEQUENCE [LARGE SCALE GENOMIC DNA]</scope>
    <source>
        <strain evidence="3">Bat1K_MPI-CBG_1</strain>
    </source>
</reference>
<evidence type="ECO:0000313" key="3">
    <source>
        <dbReference type="EMBL" id="KAF6101441.1"/>
    </source>
</evidence>
<keyword evidence="2" id="KW-0732">Signal</keyword>
<feature type="chain" id="PRO_5044641512" evidence="2">
    <location>
        <begin position="23"/>
        <end position="159"/>
    </location>
</feature>
<dbReference type="AlphaFoldDB" id="A0A6J2M2P4"/>
<dbReference type="PANTHER" id="PTHR37869:SF1">
    <property type="entry name" value="TRANSMEMBRANE PROTEIN 89"/>
    <property type="match status" value="1"/>
</dbReference>
<evidence type="ECO:0000313" key="5">
    <source>
        <dbReference type="Proteomes" id="UP000664940"/>
    </source>
</evidence>
<keyword evidence="1 3" id="KW-0812">Transmembrane</keyword>
<dbReference type="Proteomes" id="UP000664940">
    <property type="component" value="Unassembled WGS sequence"/>
</dbReference>
<feature type="transmembrane region" description="Helical" evidence="1">
    <location>
        <begin position="66"/>
        <end position="87"/>
    </location>
</feature>
<organism evidence="4 6">
    <name type="scientific">Phyllostomus discolor</name>
    <name type="common">pale spear-nosed bat</name>
    <dbReference type="NCBI Taxonomy" id="89673"/>
    <lineage>
        <taxon>Eukaryota</taxon>
        <taxon>Metazoa</taxon>
        <taxon>Chordata</taxon>
        <taxon>Craniata</taxon>
        <taxon>Vertebrata</taxon>
        <taxon>Euteleostomi</taxon>
        <taxon>Mammalia</taxon>
        <taxon>Eutheria</taxon>
        <taxon>Laurasiatheria</taxon>
        <taxon>Chiroptera</taxon>
        <taxon>Yangochiroptera</taxon>
        <taxon>Phyllostomidae</taxon>
        <taxon>Phyllostominae</taxon>
        <taxon>Phyllostomus</taxon>
    </lineage>
</organism>
<dbReference type="GeneID" id="114501755"/>
<keyword evidence="1" id="KW-1133">Transmembrane helix</keyword>
<dbReference type="KEGG" id="pdic:114501755"/>
<evidence type="ECO:0000256" key="2">
    <source>
        <dbReference type="SAM" id="SignalP"/>
    </source>
</evidence>
<dbReference type="Pfam" id="PF15098">
    <property type="entry name" value="TMEM89"/>
    <property type="match status" value="1"/>
</dbReference>
<protein>
    <submittedName>
        <fullName evidence="3 6">Transmembrane protein 89</fullName>
    </submittedName>
</protein>
<evidence type="ECO:0000256" key="1">
    <source>
        <dbReference type="SAM" id="Phobius"/>
    </source>
</evidence>
<accession>A0A6J2M2P4</accession>
<dbReference type="RefSeq" id="XP_028374312.2">
    <property type="nucleotide sequence ID" value="XM_028518511.2"/>
</dbReference>
<evidence type="ECO:0000313" key="4">
    <source>
        <dbReference type="Proteomes" id="UP000504628"/>
    </source>
</evidence>
<evidence type="ECO:0000313" key="6">
    <source>
        <dbReference type="RefSeq" id="XP_028374312.2"/>
    </source>
</evidence>
<reference evidence="6" key="2">
    <citation type="submission" date="2025-04" db="UniProtKB">
        <authorList>
            <consortium name="RefSeq"/>
        </authorList>
    </citation>
    <scope>IDENTIFICATION</scope>
    <source>
        <tissue evidence="6">Muscle</tissue>
    </source>
</reference>
<keyword evidence="4" id="KW-1185">Reference proteome</keyword>
<dbReference type="PANTHER" id="PTHR37869">
    <property type="entry name" value="TRANSMEMBRANE PROTEIN 89"/>
    <property type="match status" value="1"/>
</dbReference>
<feature type="signal peptide" evidence="2">
    <location>
        <begin position="1"/>
        <end position="22"/>
    </location>
</feature>
<gene>
    <name evidence="6" type="primary">TMEM89</name>
    <name evidence="3" type="ORF">HJG60_019231</name>
</gene>
<keyword evidence="1" id="KW-0472">Membrane</keyword>